<gene>
    <name evidence="3" type="ORF">QBC41DRAFT_317782</name>
</gene>
<feature type="transmembrane region" description="Helical" evidence="2">
    <location>
        <begin position="362"/>
        <end position="380"/>
    </location>
</feature>
<keyword evidence="2" id="KW-1133">Transmembrane helix</keyword>
<evidence type="ECO:0000256" key="1">
    <source>
        <dbReference type="SAM" id="MobiDB-lite"/>
    </source>
</evidence>
<keyword evidence="4" id="KW-1185">Reference proteome</keyword>
<dbReference type="AlphaFoldDB" id="A0AA39ZG62"/>
<keyword evidence="2" id="KW-0472">Membrane</keyword>
<dbReference type="EMBL" id="JAULSY010000031">
    <property type="protein sequence ID" value="KAK0670451.1"/>
    <property type="molecule type" value="Genomic_DNA"/>
</dbReference>
<comment type="caution">
    <text evidence="3">The sequence shown here is derived from an EMBL/GenBank/DDBJ whole genome shotgun (WGS) entry which is preliminary data.</text>
</comment>
<feature type="transmembrane region" description="Helical" evidence="2">
    <location>
        <begin position="236"/>
        <end position="255"/>
    </location>
</feature>
<proteinExistence type="predicted"/>
<feature type="transmembrane region" description="Helical" evidence="2">
    <location>
        <begin position="316"/>
        <end position="341"/>
    </location>
</feature>
<feature type="transmembrane region" description="Helical" evidence="2">
    <location>
        <begin position="400"/>
        <end position="421"/>
    </location>
</feature>
<feature type="region of interest" description="Disordered" evidence="1">
    <location>
        <begin position="445"/>
        <end position="471"/>
    </location>
</feature>
<accession>A0AA39ZG62</accession>
<evidence type="ECO:0000256" key="2">
    <source>
        <dbReference type="SAM" id="Phobius"/>
    </source>
</evidence>
<keyword evidence="2" id="KW-0812">Transmembrane</keyword>
<organism evidence="3 4">
    <name type="scientific">Cercophora samala</name>
    <dbReference type="NCBI Taxonomy" id="330535"/>
    <lineage>
        <taxon>Eukaryota</taxon>
        <taxon>Fungi</taxon>
        <taxon>Dikarya</taxon>
        <taxon>Ascomycota</taxon>
        <taxon>Pezizomycotina</taxon>
        <taxon>Sordariomycetes</taxon>
        <taxon>Sordariomycetidae</taxon>
        <taxon>Sordariales</taxon>
        <taxon>Lasiosphaeriaceae</taxon>
        <taxon>Cercophora</taxon>
    </lineage>
</organism>
<dbReference type="Proteomes" id="UP001174997">
    <property type="component" value="Unassembled WGS sequence"/>
</dbReference>
<evidence type="ECO:0000313" key="3">
    <source>
        <dbReference type="EMBL" id="KAK0670451.1"/>
    </source>
</evidence>
<feature type="transmembrane region" description="Helical" evidence="2">
    <location>
        <begin position="132"/>
        <end position="156"/>
    </location>
</feature>
<sequence>MSDELNSTNLANWTLADIDFTADCETAAKFASDFIVYWDDASYKSIRLKKESFTGTESEFAISDQFPYGAFINAVRSVAPDQFLNLSVATILSWVDGLNVSSFETVQTLGFITRNCRGEFCQSQEWEGNPDLAGIGVMASYITQVVLTTIFIASFLPVRISESTFWESYNMRHCGIWWLVQKVHSSLQRKLPGKIHKGLKASFGVYWDSAFLFSFAIVISAIASDFAQPSIYHRRVSITSIALSFSCTTATWPLYRRNGRRPRHRWYLLFMLFIGVQAPVIFLLIHRTRHAKRPTVFEAICLGFDEGWFRDETHRLLANSVTILSMGMFGFWEIATSPVILGMKNHLVHTPSMRLSRRSLEGIWHVFFSALMYYSLVDYIQLRNKASARAGDSFAGNDWGFGQVMALSTWVPTVLDFGLVFRGDLKALVCRLPLGVKIQLASEDEDGSRRRREDDSQTEMADLDTAKETGEVGHGERIGLRRWNSF</sequence>
<evidence type="ECO:0000313" key="4">
    <source>
        <dbReference type="Proteomes" id="UP001174997"/>
    </source>
</evidence>
<reference evidence="3" key="1">
    <citation type="submission" date="2023-06" db="EMBL/GenBank/DDBJ databases">
        <title>Genome-scale phylogeny and comparative genomics of the fungal order Sordariales.</title>
        <authorList>
            <consortium name="Lawrence Berkeley National Laboratory"/>
            <person name="Hensen N."/>
            <person name="Bonometti L."/>
            <person name="Westerberg I."/>
            <person name="Brannstrom I.O."/>
            <person name="Guillou S."/>
            <person name="Cros-Aarteil S."/>
            <person name="Calhoun S."/>
            <person name="Haridas S."/>
            <person name="Kuo A."/>
            <person name="Mondo S."/>
            <person name="Pangilinan J."/>
            <person name="Riley R."/>
            <person name="Labutti K."/>
            <person name="Andreopoulos B."/>
            <person name="Lipzen A."/>
            <person name="Chen C."/>
            <person name="Yanf M."/>
            <person name="Daum C."/>
            <person name="Ng V."/>
            <person name="Clum A."/>
            <person name="Steindorff A."/>
            <person name="Ohm R."/>
            <person name="Martin F."/>
            <person name="Silar P."/>
            <person name="Natvig D."/>
            <person name="Lalanne C."/>
            <person name="Gautier V."/>
            <person name="Ament-Velasquez S.L."/>
            <person name="Kruys A."/>
            <person name="Hutchinson M.I."/>
            <person name="Powell A.J."/>
            <person name="Barry K."/>
            <person name="Miller A.N."/>
            <person name="Grigoriev I.V."/>
            <person name="Debuchy R."/>
            <person name="Gladieux P."/>
            <person name="Thoren M.H."/>
            <person name="Johannesson H."/>
        </authorList>
    </citation>
    <scope>NUCLEOTIDE SEQUENCE</scope>
    <source>
        <strain evidence="3">CBS 307.81</strain>
    </source>
</reference>
<protein>
    <submittedName>
        <fullName evidence="3">Uncharacterized protein</fullName>
    </submittedName>
</protein>
<feature type="transmembrane region" description="Helical" evidence="2">
    <location>
        <begin position="205"/>
        <end position="224"/>
    </location>
</feature>
<feature type="transmembrane region" description="Helical" evidence="2">
    <location>
        <begin position="267"/>
        <end position="285"/>
    </location>
</feature>
<name>A0AA39ZG62_9PEZI</name>